<dbReference type="HOGENOM" id="CLU_2496981_0_0_9"/>
<dbReference type="EMBL" id="AHAF01000003">
    <property type="protein sequence ID" value="EKU79127.1"/>
    <property type="molecule type" value="Genomic_DNA"/>
</dbReference>
<feature type="transmembrane region" description="Helical" evidence="1">
    <location>
        <begin position="6"/>
        <end position="28"/>
    </location>
</feature>
<evidence type="ECO:0000313" key="3">
    <source>
        <dbReference type="Proteomes" id="UP000009891"/>
    </source>
</evidence>
<gene>
    <name evidence="2" type="ORF">HMPREF9282_00924</name>
</gene>
<name>K9DK10_9FIRM</name>
<keyword evidence="1" id="KW-0472">Membrane</keyword>
<keyword evidence="3" id="KW-1185">Reference proteome</keyword>
<accession>K9DK10</accession>
<keyword evidence="1" id="KW-0812">Transmembrane</keyword>
<dbReference type="PATRIC" id="fig|883156.3.peg.907"/>
<reference evidence="2 3" key="1">
    <citation type="submission" date="2012-09" db="EMBL/GenBank/DDBJ databases">
        <title>The Genome Sequence of Veillonella ratti ACS-216-V-COL6B.</title>
        <authorList>
            <consortium name="The Broad Institute Genome Sequencing Platform"/>
            <person name="Earl A."/>
            <person name="Ward D."/>
            <person name="Feldgarden M."/>
            <person name="Gevers D."/>
            <person name="Saerens B."/>
            <person name="Vaneechoutte M."/>
            <person name="Walker B."/>
            <person name="Young S.K."/>
            <person name="Zeng Q."/>
            <person name="Gargeya S."/>
            <person name="Fitzgerald M."/>
            <person name="Haas B."/>
            <person name="Abouelleil A."/>
            <person name="Alvarado L."/>
            <person name="Arachchi H.M."/>
            <person name="Berlin A."/>
            <person name="Chapman S.B."/>
            <person name="Goldberg J."/>
            <person name="Griggs A."/>
            <person name="Gujja S."/>
            <person name="Hansen M."/>
            <person name="Howarth C."/>
            <person name="Imamovic A."/>
            <person name="Larimer J."/>
            <person name="McCowen C."/>
            <person name="Montmayeur A."/>
            <person name="Murphy C."/>
            <person name="Neiman D."/>
            <person name="Pearson M."/>
            <person name="Priest M."/>
            <person name="Roberts A."/>
            <person name="Saif S."/>
            <person name="Shea T."/>
            <person name="Sisk P."/>
            <person name="Sykes S."/>
            <person name="Wortman J."/>
            <person name="Nusbaum C."/>
            <person name="Birren B."/>
        </authorList>
    </citation>
    <scope>NUCLEOTIDE SEQUENCE [LARGE SCALE GENOMIC DNA]</scope>
    <source>
        <strain evidence="2 3">ACS-216-V-Col6b</strain>
    </source>
</reference>
<dbReference type="STRING" id="883156.HMPREF9282_00924"/>
<proteinExistence type="predicted"/>
<evidence type="ECO:0000313" key="2">
    <source>
        <dbReference type="EMBL" id="EKU79127.1"/>
    </source>
</evidence>
<keyword evidence="1" id="KW-1133">Transmembrane helix</keyword>
<dbReference type="Proteomes" id="UP000009891">
    <property type="component" value="Unassembled WGS sequence"/>
</dbReference>
<comment type="caution">
    <text evidence="2">The sequence shown here is derived from an EMBL/GenBank/DDBJ whole genome shotgun (WGS) entry which is preliminary data.</text>
</comment>
<organism evidence="2 3">
    <name type="scientific">Veillonella seminalis ACS-216-V-Col6b</name>
    <dbReference type="NCBI Taxonomy" id="883156"/>
    <lineage>
        <taxon>Bacteria</taxon>
        <taxon>Bacillati</taxon>
        <taxon>Bacillota</taxon>
        <taxon>Negativicutes</taxon>
        <taxon>Veillonellales</taxon>
        <taxon>Veillonellaceae</taxon>
        <taxon>Veillonella</taxon>
    </lineage>
</organism>
<dbReference type="AlphaFoldDB" id="K9DK10"/>
<protein>
    <submittedName>
        <fullName evidence="2">Uncharacterized protein</fullName>
    </submittedName>
</protein>
<sequence>MIHIDLSLFECLIFLVAFFMCFCSFRWANTLMQDERGETMNLALKFDVNVEVSIESLGVGEFERWVEMLAKIQKEYSCNCTLSVKS</sequence>
<evidence type="ECO:0000256" key="1">
    <source>
        <dbReference type="SAM" id="Phobius"/>
    </source>
</evidence>